<evidence type="ECO:0000313" key="1">
    <source>
        <dbReference type="EMBL" id="RNA25354.1"/>
    </source>
</evidence>
<proteinExistence type="predicted"/>
<comment type="caution">
    <text evidence="1">The sequence shown here is derived from an EMBL/GenBank/DDBJ whole genome shotgun (WGS) entry which is preliminary data.</text>
</comment>
<reference evidence="1 2" key="1">
    <citation type="journal article" date="2018" name="Sci. Rep.">
        <title>Genomic signatures of local adaptation to the degree of environmental predictability in rotifers.</title>
        <authorList>
            <person name="Franch-Gras L."/>
            <person name="Hahn C."/>
            <person name="Garcia-Roger E.M."/>
            <person name="Carmona M.J."/>
            <person name="Serra M."/>
            <person name="Gomez A."/>
        </authorList>
    </citation>
    <scope>NUCLEOTIDE SEQUENCE [LARGE SCALE GENOMIC DNA]</scope>
    <source>
        <strain evidence="1">HYR1</strain>
    </source>
</reference>
<dbReference type="EMBL" id="REGN01002937">
    <property type="protein sequence ID" value="RNA25354.1"/>
    <property type="molecule type" value="Genomic_DNA"/>
</dbReference>
<sequence length="324" mass="37298">MSFSTLVQNQLHDDKSVKHQINYVSETESQKTSKARCEQLTKVNVGDTEAYTQIIFEPQPCSIAKLDRGLVYASCINKVADDSIIILSVLKLTDNDVTIEENTEIGELEEAEILEEKEDSLTLKNGEINWHKIKIGHDLSKKELIQELGTKIQISFLKSDTIDVTMVVDKIGITTKIAFDKQHYMSKAMPFSNLSEGQVTRDFMGPEKFKVFNESVDKLWKDFLSIYNDLRGNSLSPKSTQGKTKEWLELFKKSHITAYIHAFCSHLHQFQRLNGYINLFNLQGLEKLNDETTSEYFKATNKKTIDQLLHRRLRIDDYLYSLNE</sequence>
<accession>A0A3M7RP85</accession>
<evidence type="ECO:0000313" key="2">
    <source>
        <dbReference type="Proteomes" id="UP000276133"/>
    </source>
</evidence>
<dbReference type="Proteomes" id="UP000276133">
    <property type="component" value="Unassembled WGS sequence"/>
</dbReference>
<protein>
    <submittedName>
        <fullName evidence="1">Uncharacterized protein</fullName>
    </submittedName>
</protein>
<dbReference type="AlphaFoldDB" id="A0A3M7RP85"/>
<gene>
    <name evidence="1" type="ORF">BpHYR1_016150</name>
</gene>
<organism evidence="1 2">
    <name type="scientific">Brachionus plicatilis</name>
    <name type="common">Marine rotifer</name>
    <name type="synonym">Brachionus muelleri</name>
    <dbReference type="NCBI Taxonomy" id="10195"/>
    <lineage>
        <taxon>Eukaryota</taxon>
        <taxon>Metazoa</taxon>
        <taxon>Spiralia</taxon>
        <taxon>Gnathifera</taxon>
        <taxon>Rotifera</taxon>
        <taxon>Eurotatoria</taxon>
        <taxon>Monogononta</taxon>
        <taxon>Pseudotrocha</taxon>
        <taxon>Ploima</taxon>
        <taxon>Brachionidae</taxon>
        <taxon>Brachionus</taxon>
    </lineage>
</organism>
<name>A0A3M7RP85_BRAPC</name>
<dbReference type="OrthoDB" id="5982080at2759"/>
<keyword evidence="2" id="KW-1185">Reference proteome</keyword>
<dbReference type="STRING" id="10195.A0A3M7RP85"/>